<dbReference type="RefSeq" id="WP_232182081.1">
    <property type="nucleotide sequence ID" value="NZ_JAIOAP010000001.1"/>
</dbReference>
<evidence type="ECO:0008006" key="5">
    <source>
        <dbReference type="Google" id="ProtNLM"/>
    </source>
</evidence>
<evidence type="ECO:0000313" key="3">
    <source>
        <dbReference type="EMBL" id="MEQ4481414.1"/>
    </source>
</evidence>
<keyword evidence="2" id="KW-0732">Signal</keyword>
<evidence type="ECO:0000256" key="2">
    <source>
        <dbReference type="SAM" id="SignalP"/>
    </source>
</evidence>
<gene>
    <name evidence="3" type="ORF">QJS35_03275</name>
</gene>
<protein>
    <recommendedName>
        <fullName evidence="5">S-layer homology domain-containing protein</fullName>
    </recommendedName>
</protein>
<dbReference type="Proteomes" id="UP001493487">
    <property type="component" value="Unassembled WGS sequence"/>
</dbReference>
<evidence type="ECO:0000313" key="4">
    <source>
        <dbReference type="Proteomes" id="UP001493487"/>
    </source>
</evidence>
<name>A0ABV1KMW6_9BACL</name>
<comment type="caution">
    <text evidence="3">The sequence shown here is derived from an EMBL/GenBank/DDBJ whole genome shotgun (WGS) entry which is preliminary data.</text>
</comment>
<keyword evidence="4" id="KW-1185">Reference proteome</keyword>
<proteinExistence type="predicted"/>
<feature type="compositionally biased region" description="Basic and acidic residues" evidence="1">
    <location>
        <begin position="50"/>
        <end position="59"/>
    </location>
</feature>
<feature type="region of interest" description="Disordered" evidence="1">
    <location>
        <begin position="38"/>
        <end position="79"/>
    </location>
</feature>
<accession>A0ABV1KMW6</accession>
<reference evidence="3 4" key="1">
    <citation type="journal article" date="2023" name="Genome Announc.">
        <title>Pan-Genome Analyses of the Genus Cohnella and Proposal of the Novel Species Cohnella silvisoli sp. nov., Isolated from Forest Soil.</title>
        <authorList>
            <person name="Wang C."/>
            <person name="Mao L."/>
            <person name="Bao G."/>
            <person name="Zhu H."/>
        </authorList>
    </citation>
    <scope>NUCLEOTIDE SEQUENCE [LARGE SCALE GENOMIC DNA]</scope>
    <source>
        <strain evidence="3 4">NL03-T5-1</strain>
    </source>
</reference>
<feature type="compositionally biased region" description="Polar residues" evidence="1">
    <location>
        <begin position="68"/>
        <end position="79"/>
    </location>
</feature>
<feature type="chain" id="PRO_5046474797" description="S-layer homology domain-containing protein" evidence="2">
    <location>
        <begin position="25"/>
        <end position="242"/>
    </location>
</feature>
<organism evidence="3 4">
    <name type="scientific">Cohnella silvisoli</name>
    <dbReference type="NCBI Taxonomy" id="2873699"/>
    <lineage>
        <taxon>Bacteria</taxon>
        <taxon>Bacillati</taxon>
        <taxon>Bacillota</taxon>
        <taxon>Bacilli</taxon>
        <taxon>Bacillales</taxon>
        <taxon>Paenibacillaceae</taxon>
        <taxon>Cohnella</taxon>
    </lineage>
</organism>
<sequence length="242" mass="24667">MLLKSFIVGAGILLAISASSILSAATAKPETEASSCVKSDSGIKAAAGSRDGKKGKPGEKAVAAAPSANKNPTTGTTNSNVPYSVVISGGFDTDPQDHGRPVVLIAAALGVPTEVFREAFSGVTPAGPDTGPTSEEAQRNKAALLKVLAPYGITNDRLDEVSNYYRYNASKGEIWSRTQATATAKVVNGVVTGITITKPGAGYSSTPTITVTTPNGKITATATVSFTKDFKTNGSIASVTNK</sequence>
<evidence type="ECO:0000256" key="1">
    <source>
        <dbReference type="SAM" id="MobiDB-lite"/>
    </source>
</evidence>
<dbReference type="EMBL" id="JASKHM010000001">
    <property type="protein sequence ID" value="MEQ4481414.1"/>
    <property type="molecule type" value="Genomic_DNA"/>
</dbReference>
<feature type="signal peptide" evidence="2">
    <location>
        <begin position="1"/>
        <end position="24"/>
    </location>
</feature>